<sequence>MASRTCSRLICNFSLPSLKSAAKPNRGTPFLKSATTTSSQRSSSSTRPAFTVRRFPSFTRNRVSELGCVQSLFPLHSAVATARMMSCLSMDSRNCRALWQDGVDGT</sequence>
<gene>
    <name evidence="2" type="ORF">O6P43_027005</name>
</gene>
<accession>A0AAD7L572</accession>
<name>A0AAD7L572_QUISA</name>
<protein>
    <submittedName>
        <fullName evidence="2">Protein NUCLEAR FUSION DEFECTIVE 6, chloroplastic/mitochondrial isoform X4</fullName>
    </submittedName>
</protein>
<evidence type="ECO:0000313" key="2">
    <source>
        <dbReference type="EMBL" id="KAJ7950875.1"/>
    </source>
</evidence>
<evidence type="ECO:0000313" key="3">
    <source>
        <dbReference type="Proteomes" id="UP001163823"/>
    </source>
</evidence>
<proteinExistence type="predicted"/>
<feature type="compositionally biased region" description="Low complexity" evidence="1">
    <location>
        <begin position="33"/>
        <end position="46"/>
    </location>
</feature>
<dbReference type="InterPro" id="IPR043459">
    <property type="entry name" value="NFD6/NOXY2-like"/>
</dbReference>
<comment type="caution">
    <text evidence="2">The sequence shown here is derived from an EMBL/GenBank/DDBJ whole genome shotgun (WGS) entry which is preliminary data.</text>
</comment>
<dbReference type="Proteomes" id="UP001163823">
    <property type="component" value="Chromosome 11"/>
</dbReference>
<dbReference type="GO" id="GO:0005739">
    <property type="term" value="C:mitochondrion"/>
    <property type="evidence" value="ECO:0007669"/>
    <property type="project" value="TreeGrafter"/>
</dbReference>
<dbReference type="PANTHER" id="PTHR33156">
    <property type="entry name" value="OS02G0230000 PROTEIN"/>
    <property type="match status" value="1"/>
</dbReference>
<dbReference type="PANTHER" id="PTHR33156:SF9">
    <property type="entry name" value="PROTEIN NUCLEAR FUSION DEFECTIVE 6, CHLOROPLASTIC_MITOCHONDRIAL"/>
    <property type="match status" value="1"/>
</dbReference>
<keyword evidence="3" id="KW-1185">Reference proteome</keyword>
<reference evidence="2" key="1">
    <citation type="journal article" date="2023" name="Science">
        <title>Elucidation of the pathway for biosynthesis of saponin adjuvants from the soapbark tree.</title>
        <authorList>
            <person name="Reed J."/>
            <person name="Orme A."/>
            <person name="El-Demerdash A."/>
            <person name="Owen C."/>
            <person name="Martin L.B.B."/>
            <person name="Misra R.C."/>
            <person name="Kikuchi S."/>
            <person name="Rejzek M."/>
            <person name="Martin A.C."/>
            <person name="Harkess A."/>
            <person name="Leebens-Mack J."/>
            <person name="Louveau T."/>
            <person name="Stephenson M.J."/>
            <person name="Osbourn A."/>
        </authorList>
    </citation>
    <scope>NUCLEOTIDE SEQUENCE</scope>
    <source>
        <strain evidence="2">S10</strain>
    </source>
</reference>
<dbReference type="AlphaFoldDB" id="A0AAD7L572"/>
<organism evidence="2 3">
    <name type="scientific">Quillaja saponaria</name>
    <name type="common">Soap bark tree</name>
    <dbReference type="NCBI Taxonomy" id="32244"/>
    <lineage>
        <taxon>Eukaryota</taxon>
        <taxon>Viridiplantae</taxon>
        <taxon>Streptophyta</taxon>
        <taxon>Embryophyta</taxon>
        <taxon>Tracheophyta</taxon>
        <taxon>Spermatophyta</taxon>
        <taxon>Magnoliopsida</taxon>
        <taxon>eudicotyledons</taxon>
        <taxon>Gunneridae</taxon>
        <taxon>Pentapetalae</taxon>
        <taxon>rosids</taxon>
        <taxon>fabids</taxon>
        <taxon>Fabales</taxon>
        <taxon>Quillajaceae</taxon>
        <taxon>Quillaja</taxon>
    </lineage>
</organism>
<evidence type="ECO:0000256" key="1">
    <source>
        <dbReference type="SAM" id="MobiDB-lite"/>
    </source>
</evidence>
<dbReference type="EMBL" id="JARAOO010000011">
    <property type="protein sequence ID" value="KAJ7950875.1"/>
    <property type="molecule type" value="Genomic_DNA"/>
</dbReference>
<feature type="region of interest" description="Disordered" evidence="1">
    <location>
        <begin position="21"/>
        <end position="48"/>
    </location>
</feature>
<dbReference type="KEGG" id="qsa:O6P43_027005"/>